<dbReference type="InterPro" id="IPR056884">
    <property type="entry name" value="NPHP3-like_N"/>
</dbReference>
<dbReference type="InterPro" id="IPR019775">
    <property type="entry name" value="WD40_repeat_CS"/>
</dbReference>
<evidence type="ECO:0000313" key="5">
    <source>
        <dbReference type="EMBL" id="ETW77166.1"/>
    </source>
</evidence>
<feature type="repeat" description="WD" evidence="3">
    <location>
        <begin position="1303"/>
        <end position="1335"/>
    </location>
</feature>
<feature type="repeat" description="WD" evidence="3">
    <location>
        <begin position="1002"/>
        <end position="1043"/>
    </location>
</feature>
<dbReference type="GeneID" id="20668493"/>
<dbReference type="InterPro" id="IPR001680">
    <property type="entry name" value="WD40_rpt"/>
</dbReference>
<dbReference type="HOGENOM" id="CLU_000288_6_3_1"/>
<dbReference type="Pfam" id="PF00400">
    <property type="entry name" value="WD40"/>
    <property type="match status" value="12"/>
</dbReference>
<name>W4JW99_HETIT</name>
<dbReference type="PANTHER" id="PTHR19846">
    <property type="entry name" value="WD40 REPEAT PROTEIN"/>
    <property type="match status" value="1"/>
</dbReference>
<sequence>MVVKVRIPREPFEPPISDTSSAIPSSHCIPETPKEMGIVTIHEDVTTALATAKAVSLQMRPLSDVPNTIVEGASSASEAASTLVDIWTPVFQKIDIFCRLMDTVTEVHPYAKTAWIMVSAVQKIIKTQMDRDVKIKNLLKAMDSFYDIVDDLQSGEKIEHGKIESSKDVLQRIAQQTTECCYFIRDYAKPQSFWKRTGHNLFSNVDDKIDGYCTVLRELKEEFYGRVTVQTKIVVTQILDEVQASAMQFGLDDIPYAAGAGFQMSKGCQSGTRTSILDEIAEWITRDDGSRVFLLLGTAGTGKSAIAHTVARYSKASNRLGSSFSFVRGRADRGPDKLLSTVARNLAGFNGSIRHALGEVVQHDRELRTTSDITSQFENLIMKPVEKLTMTGPLVIVVDALDECSDPTSREALLLLLANRTQELPPNFRILLTSRLEKDIETTFSSNNKIIVKKMDDIPSQSTRDDIRLYINNKLGDLDRDDIDAGCKSTLVDQSEGLFQWASVACEFIKGVGVPGSTPRERYDLLIQGTTSETWHLDGLYMTVLSHFFQNQGSFTEKVMDRFRLVMALLLSAFEPLSMKSLDMILYAAKDRKTRFDPKIILEYMGSLLSGVTGKEPIRPLHTSFRDFLLDSSRSRKFHVDTTEAHKDLTLASLSIMNSELSFNICHLESSYTLNEAIGDLTNRIQEHIPEHLSYSCRFWASHLQRIPSDDLDIRGAVALLLSEKLLFWIEVASLLGAVHGAVQALSSLMQWCTDANDDARELLKHARDAHAFINTFGVPISQSTPHIYLSALPFCPPTSIIHNCFSSMFHGTLRVCKGAATGWPTVQHIIYRRNQVISVAFSRDGTRIVSGSDDKTIRMWDSSTGKVVGEPLEGHTGPVWSVAFSRDGTRIVSGSDDSTIRMWDSSTGKALGEPLEGHTGPVWSVAFSRDGTRIVSGSSDSTIRMWDSSTGKAVGEPLEGHTDWVWSVAFSRDGTRIVSGSWDSTIRMWDSSTGKAVGEPLEGHTDWVRSVAFSRDGTRIVSGSSDKTIRMWDSSTGKAVGEPLEGHTGPVNSVAFSRDGTRIVSGSSDKTIRMWDSSTGKAVGEPLEGHTDWVRSVAFSRDGTRIVSGSSDMTIRLWDSSTGKAVGEPLEGHTDSVNSVAFSRDGTRIVSGSSDKTIRLWDSSTGKAVGEPLEGHTRPVRSVAFSRDGTRIVSGSDDSTIRLWDSSTGKAVGEPLEGHTGPVNSVAFSRDGTRIVSGSDDKTIRMWDSTTGKAVGEPLEGHTDWVWSVAFSRDGTRIVSGSCDSTIRMWDSSTGKAVGEPLEGHTRPVNSVAFSRDGTRIVSGSDDKTIRMWDSSPKKLVGEHPQGYPYQVEFPLLSELEHVCSPATMCDPQIVTSAVPSYLAPITFSSQAEHALRHVDDIFPSAPADGSRASITLRDDGWVVGLSDKLLFWLPFDLRAKIRLPRMLLRCGVDMTELDLSRFVHGPSWSECYRVSADDDYNDFRTLVKFGCIRWHPLSS</sequence>
<dbReference type="RefSeq" id="XP_009550708.1">
    <property type="nucleotide sequence ID" value="XM_009552413.1"/>
</dbReference>
<feature type="repeat" description="WD" evidence="3">
    <location>
        <begin position="959"/>
        <end position="1000"/>
    </location>
</feature>
<evidence type="ECO:0000259" key="4">
    <source>
        <dbReference type="Pfam" id="PF24883"/>
    </source>
</evidence>
<dbReference type="InterPro" id="IPR027417">
    <property type="entry name" value="P-loop_NTPase"/>
</dbReference>
<proteinExistence type="predicted"/>
<dbReference type="Proteomes" id="UP000030671">
    <property type="component" value="Unassembled WGS sequence"/>
</dbReference>
<dbReference type="CDD" id="cd00200">
    <property type="entry name" value="WD40"/>
    <property type="match status" value="2"/>
</dbReference>
<dbReference type="PROSITE" id="PS00678">
    <property type="entry name" value="WD_REPEATS_1"/>
    <property type="match status" value="11"/>
</dbReference>
<dbReference type="SUPFAM" id="SSF52540">
    <property type="entry name" value="P-loop containing nucleoside triphosphate hydrolases"/>
    <property type="match status" value="1"/>
</dbReference>
<dbReference type="EMBL" id="KI925463">
    <property type="protein sequence ID" value="ETW77166.1"/>
    <property type="molecule type" value="Genomic_DNA"/>
</dbReference>
<dbReference type="PROSITE" id="PS50294">
    <property type="entry name" value="WD_REPEATS_REGION"/>
    <property type="match status" value="12"/>
</dbReference>
<dbReference type="PANTHER" id="PTHR19846:SF0">
    <property type="entry name" value="PRE-MRNA PROCESSING FACTOR 4"/>
    <property type="match status" value="1"/>
</dbReference>
<dbReference type="SUPFAM" id="SSF50978">
    <property type="entry name" value="WD40 repeat-like"/>
    <property type="match status" value="2"/>
</dbReference>
<dbReference type="InParanoid" id="W4JW99"/>
<protein>
    <recommendedName>
        <fullName evidence="4">Nephrocystin 3-like N-terminal domain-containing protein</fullName>
    </recommendedName>
</protein>
<dbReference type="eggNOG" id="KOG0272">
    <property type="taxonomic scope" value="Eukaryota"/>
</dbReference>
<dbReference type="PRINTS" id="PR00320">
    <property type="entry name" value="GPROTEINBRPT"/>
</dbReference>
<evidence type="ECO:0000256" key="3">
    <source>
        <dbReference type="PROSITE-ProRule" id="PRU00221"/>
    </source>
</evidence>
<keyword evidence="2" id="KW-0677">Repeat</keyword>
<dbReference type="KEGG" id="hir:HETIRDRAFT_174188"/>
<dbReference type="GO" id="GO:0017070">
    <property type="term" value="F:U6 snRNA binding"/>
    <property type="evidence" value="ECO:0007669"/>
    <property type="project" value="TreeGrafter"/>
</dbReference>
<dbReference type="STRING" id="747525.W4JW99"/>
<evidence type="ECO:0000256" key="1">
    <source>
        <dbReference type="ARBA" id="ARBA00022574"/>
    </source>
</evidence>
<evidence type="ECO:0000313" key="6">
    <source>
        <dbReference type="Proteomes" id="UP000030671"/>
    </source>
</evidence>
<dbReference type="SMART" id="SM00320">
    <property type="entry name" value="WD40"/>
    <property type="match status" value="12"/>
</dbReference>
<feature type="repeat" description="WD" evidence="3">
    <location>
        <begin position="1131"/>
        <end position="1172"/>
    </location>
</feature>
<dbReference type="OrthoDB" id="538223at2759"/>
<dbReference type="InterPro" id="IPR036322">
    <property type="entry name" value="WD40_repeat_dom_sf"/>
</dbReference>
<dbReference type="Pfam" id="PF24883">
    <property type="entry name" value="NPHP3_N"/>
    <property type="match status" value="1"/>
</dbReference>
<dbReference type="GO" id="GO:0000398">
    <property type="term" value="P:mRNA splicing, via spliceosome"/>
    <property type="evidence" value="ECO:0007669"/>
    <property type="project" value="TreeGrafter"/>
</dbReference>
<dbReference type="PROSITE" id="PS50082">
    <property type="entry name" value="WD_REPEATS_2"/>
    <property type="match status" value="12"/>
</dbReference>
<feature type="repeat" description="WD" evidence="3">
    <location>
        <begin position="1217"/>
        <end position="1258"/>
    </location>
</feature>
<evidence type="ECO:0000256" key="2">
    <source>
        <dbReference type="ARBA" id="ARBA00022737"/>
    </source>
</evidence>
<feature type="repeat" description="WD" evidence="3">
    <location>
        <begin position="916"/>
        <end position="957"/>
    </location>
</feature>
<feature type="repeat" description="WD" evidence="3">
    <location>
        <begin position="1260"/>
        <end position="1301"/>
    </location>
</feature>
<feature type="repeat" description="WD" evidence="3">
    <location>
        <begin position="830"/>
        <end position="871"/>
    </location>
</feature>
<feature type="domain" description="Nephrocystin 3-like N-terminal" evidence="4">
    <location>
        <begin position="277"/>
        <end position="435"/>
    </location>
</feature>
<dbReference type="InterPro" id="IPR015943">
    <property type="entry name" value="WD40/YVTN_repeat-like_dom_sf"/>
</dbReference>
<keyword evidence="6" id="KW-1185">Reference proteome</keyword>
<dbReference type="GO" id="GO:0046540">
    <property type="term" value="C:U4/U6 x U5 tri-snRNP complex"/>
    <property type="evidence" value="ECO:0007669"/>
    <property type="project" value="TreeGrafter"/>
</dbReference>
<keyword evidence="1 3" id="KW-0853">WD repeat</keyword>
<feature type="repeat" description="WD" evidence="3">
    <location>
        <begin position="1045"/>
        <end position="1086"/>
    </location>
</feature>
<dbReference type="InterPro" id="IPR020472">
    <property type="entry name" value="WD40_PAC1"/>
</dbReference>
<feature type="repeat" description="WD" evidence="3">
    <location>
        <begin position="1088"/>
        <end position="1129"/>
    </location>
</feature>
<feature type="repeat" description="WD" evidence="3">
    <location>
        <begin position="873"/>
        <end position="914"/>
    </location>
</feature>
<dbReference type="Gene3D" id="3.40.50.300">
    <property type="entry name" value="P-loop containing nucleotide triphosphate hydrolases"/>
    <property type="match status" value="1"/>
</dbReference>
<gene>
    <name evidence="5" type="ORF">HETIRDRAFT_174188</name>
</gene>
<dbReference type="GO" id="GO:0030621">
    <property type="term" value="F:U4 snRNA binding"/>
    <property type="evidence" value="ECO:0007669"/>
    <property type="project" value="TreeGrafter"/>
</dbReference>
<reference evidence="5 6" key="1">
    <citation type="journal article" date="2012" name="New Phytol.">
        <title>Insight into trade-off between wood decay and parasitism from the genome of a fungal forest pathogen.</title>
        <authorList>
            <person name="Olson A."/>
            <person name="Aerts A."/>
            <person name="Asiegbu F."/>
            <person name="Belbahri L."/>
            <person name="Bouzid O."/>
            <person name="Broberg A."/>
            <person name="Canback B."/>
            <person name="Coutinho P.M."/>
            <person name="Cullen D."/>
            <person name="Dalman K."/>
            <person name="Deflorio G."/>
            <person name="van Diepen L.T."/>
            <person name="Dunand C."/>
            <person name="Duplessis S."/>
            <person name="Durling M."/>
            <person name="Gonthier P."/>
            <person name="Grimwood J."/>
            <person name="Fossdal C.G."/>
            <person name="Hansson D."/>
            <person name="Henrissat B."/>
            <person name="Hietala A."/>
            <person name="Himmelstrand K."/>
            <person name="Hoffmeister D."/>
            <person name="Hogberg N."/>
            <person name="James T.Y."/>
            <person name="Karlsson M."/>
            <person name="Kohler A."/>
            <person name="Kues U."/>
            <person name="Lee Y.H."/>
            <person name="Lin Y.C."/>
            <person name="Lind M."/>
            <person name="Lindquist E."/>
            <person name="Lombard V."/>
            <person name="Lucas S."/>
            <person name="Lunden K."/>
            <person name="Morin E."/>
            <person name="Murat C."/>
            <person name="Park J."/>
            <person name="Raffaello T."/>
            <person name="Rouze P."/>
            <person name="Salamov A."/>
            <person name="Schmutz J."/>
            <person name="Solheim H."/>
            <person name="Stahlberg J."/>
            <person name="Velez H."/>
            <person name="de Vries R.P."/>
            <person name="Wiebenga A."/>
            <person name="Woodward S."/>
            <person name="Yakovlev I."/>
            <person name="Garbelotto M."/>
            <person name="Martin F."/>
            <person name="Grigoriev I.V."/>
            <person name="Stenlid J."/>
        </authorList>
    </citation>
    <scope>NUCLEOTIDE SEQUENCE [LARGE SCALE GENOMIC DNA]</scope>
    <source>
        <strain evidence="5 6">TC 32-1</strain>
    </source>
</reference>
<accession>W4JW99</accession>
<organism evidence="5 6">
    <name type="scientific">Heterobasidion irregulare (strain TC 32-1)</name>
    <dbReference type="NCBI Taxonomy" id="747525"/>
    <lineage>
        <taxon>Eukaryota</taxon>
        <taxon>Fungi</taxon>
        <taxon>Dikarya</taxon>
        <taxon>Basidiomycota</taxon>
        <taxon>Agaricomycotina</taxon>
        <taxon>Agaricomycetes</taxon>
        <taxon>Russulales</taxon>
        <taxon>Bondarzewiaceae</taxon>
        <taxon>Heterobasidion</taxon>
        <taxon>Heterobasidion annosum species complex</taxon>
    </lineage>
</organism>
<feature type="repeat" description="WD" evidence="3">
    <location>
        <begin position="1174"/>
        <end position="1215"/>
    </location>
</feature>
<dbReference type="Gene3D" id="2.130.10.10">
    <property type="entry name" value="YVTN repeat-like/Quinoprotein amine dehydrogenase"/>
    <property type="match status" value="6"/>
</dbReference>